<comment type="caution">
    <text evidence="11">The sequence shown here is derived from an EMBL/GenBank/DDBJ whole genome shotgun (WGS) entry which is preliminary data.</text>
</comment>
<evidence type="ECO:0000256" key="1">
    <source>
        <dbReference type="ARBA" id="ARBA00004123"/>
    </source>
</evidence>
<dbReference type="OrthoDB" id="18453at2759"/>
<dbReference type="GO" id="GO:0005634">
    <property type="term" value="C:nucleus"/>
    <property type="evidence" value="ECO:0007669"/>
    <property type="project" value="UniProtKB-SubCell"/>
</dbReference>
<keyword evidence="5" id="KW-0498">Mitosis</keyword>
<keyword evidence="9" id="KW-0137">Centromere</keyword>
<evidence type="ECO:0000256" key="5">
    <source>
        <dbReference type="ARBA" id="ARBA00022776"/>
    </source>
</evidence>
<gene>
    <name evidence="11" type="ORF">DLAC_10048</name>
</gene>
<dbReference type="Pfam" id="PF03980">
    <property type="entry name" value="Nnf1"/>
    <property type="match status" value="1"/>
</dbReference>
<evidence type="ECO:0000256" key="3">
    <source>
        <dbReference type="ARBA" id="ARBA00022454"/>
    </source>
</evidence>
<evidence type="ECO:0000256" key="8">
    <source>
        <dbReference type="ARBA" id="ARBA00023306"/>
    </source>
</evidence>
<evidence type="ECO:0000256" key="9">
    <source>
        <dbReference type="ARBA" id="ARBA00023328"/>
    </source>
</evidence>
<accession>A0A151Z622</accession>
<evidence type="ECO:0000256" key="2">
    <source>
        <dbReference type="ARBA" id="ARBA00004629"/>
    </source>
</evidence>
<evidence type="ECO:0000313" key="11">
    <source>
        <dbReference type="EMBL" id="KYQ89388.1"/>
    </source>
</evidence>
<dbReference type="EMBL" id="LODT01000041">
    <property type="protein sequence ID" value="KYQ89388.1"/>
    <property type="molecule type" value="Genomic_DNA"/>
</dbReference>
<keyword evidence="7" id="KW-0539">Nucleus</keyword>
<evidence type="ECO:0000256" key="10">
    <source>
        <dbReference type="SAM" id="Coils"/>
    </source>
</evidence>
<dbReference type="InParanoid" id="A0A151Z622"/>
<evidence type="ECO:0000256" key="7">
    <source>
        <dbReference type="ARBA" id="ARBA00023242"/>
    </source>
</evidence>
<dbReference type="AlphaFoldDB" id="A0A151Z622"/>
<sequence>MTQQQQDIQKNINKMLTGEIDGIKMTKLQMFHDLVLEKSLSEFPFEKFYECYSKLSHVNNSRAFLSYLYINVFQTLNERIKSDFQQICKERCISERLSELDQLIREQPILPQSTNRCPPQASIPPNEQTLSQVIELKLQEKERLSSIYQNLLADHNKLQKEIKELERQKTEVIDNVNNKIKSVSSIIETSRTLDS</sequence>
<proteinExistence type="predicted"/>
<dbReference type="InterPro" id="IPR007128">
    <property type="entry name" value="PMF1/Nnf1"/>
</dbReference>
<reference evidence="11 12" key="1">
    <citation type="submission" date="2015-12" db="EMBL/GenBank/DDBJ databases">
        <title>Dictyostelia acquired genes for synthesis and detection of signals that induce cell-type specialization by lateral gene transfer from prokaryotes.</title>
        <authorList>
            <person name="Gloeckner G."/>
            <person name="Schaap P."/>
        </authorList>
    </citation>
    <scope>NUCLEOTIDE SEQUENCE [LARGE SCALE GENOMIC DNA]</scope>
    <source>
        <strain evidence="11 12">TK</strain>
    </source>
</reference>
<keyword evidence="10" id="KW-0175">Coiled coil</keyword>
<keyword evidence="12" id="KW-1185">Reference proteome</keyword>
<protein>
    <submittedName>
        <fullName evidence="11">Uncharacterized protein</fullName>
    </submittedName>
</protein>
<keyword evidence="8" id="KW-0131">Cell cycle</keyword>
<dbReference type="Proteomes" id="UP000076078">
    <property type="component" value="Unassembled WGS sequence"/>
</dbReference>
<dbReference type="GO" id="GO:0007059">
    <property type="term" value="P:chromosome segregation"/>
    <property type="evidence" value="ECO:0007669"/>
    <property type="project" value="TreeGrafter"/>
</dbReference>
<keyword evidence="6" id="KW-0995">Kinetochore</keyword>
<organism evidence="11 12">
    <name type="scientific">Tieghemostelium lacteum</name>
    <name type="common">Slime mold</name>
    <name type="synonym">Dictyostelium lacteum</name>
    <dbReference type="NCBI Taxonomy" id="361077"/>
    <lineage>
        <taxon>Eukaryota</taxon>
        <taxon>Amoebozoa</taxon>
        <taxon>Evosea</taxon>
        <taxon>Eumycetozoa</taxon>
        <taxon>Dictyostelia</taxon>
        <taxon>Dictyosteliales</taxon>
        <taxon>Raperosteliaceae</taxon>
        <taxon>Tieghemostelium</taxon>
    </lineage>
</organism>
<comment type="subcellular location">
    <subcellularLocation>
        <location evidence="2">Chromosome</location>
        <location evidence="2">Centromere</location>
        <location evidence="2">Kinetochore</location>
    </subcellularLocation>
    <subcellularLocation>
        <location evidence="1">Nucleus</location>
    </subcellularLocation>
</comment>
<dbReference type="PANTHER" id="PTHR15459:SF3">
    <property type="entry name" value="POLYAMINE-MODULATED FACTOR 1"/>
    <property type="match status" value="1"/>
</dbReference>
<dbReference type="PANTHER" id="PTHR15459">
    <property type="entry name" value="POLYAMINE-MODULATED FACTOR 1"/>
    <property type="match status" value="1"/>
</dbReference>
<keyword evidence="3" id="KW-0158">Chromosome</keyword>
<dbReference type="OMA" id="CKERCIS"/>
<feature type="coiled-coil region" evidence="10">
    <location>
        <begin position="141"/>
        <end position="182"/>
    </location>
</feature>
<name>A0A151Z622_TIELA</name>
<evidence type="ECO:0000313" key="12">
    <source>
        <dbReference type="Proteomes" id="UP000076078"/>
    </source>
</evidence>
<evidence type="ECO:0000256" key="6">
    <source>
        <dbReference type="ARBA" id="ARBA00022838"/>
    </source>
</evidence>
<dbReference type="GO" id="GO:0000444">
    <property type="term" value="C:MIS12/MIND type complex"/>
    <property type="evidence" value="ECO:0007669"/>
    <property type="project" value="InterPro"/>
</dbReference>
<keyword evidence="4" id="KW-0132">Cell division</keyword>
<dbReference type="GO" id="GO:0051301">
    <property type="term" value="P:cell division"/>
    <property type="evidence" value="ECO:0007669"/>
    <property type="project" value="UniProtKB-KW"/>
</dbReference>
<evidence type="ECO:0000256" key="4">
    <source>
        <dbReference type="ARBA" id="ARBA00022618"/>
    </source>
</evidence>